<feature type="region of interest" description="Disordered" evidence="6">
    <location>
        <begin position="27"/>
        <end position="66"/>
    </location>
</feature>
<evidence type="ECO:0000256" key="5">
    <source>
        <dbReference type="ARBA" id="ARBA00023242"/>
    </source>
</evidence>
<dbReference type="EMBL" id="MLYV02001050">
    <property type="protein sequence ID" value="PSR73911.1"/>
    <property type="molecule type" value="Genomic_DNA"/>
</dbReference>
<accession>A0A2R6NNC8</accession>
<protein>
    <submittedName>
        <fullName evidence="7">Uncharacterized protein</fullName>
    </submittedName>
</protein>
<gene>
    <name evidence="7" type="ORF">PHLCEN_2v10269</name>
</gene>
<name>A0A2R6NNC8_9APHY</name>
<dbReference type="GO" id="GO:0043124">
    <property type="term" value="P:negative regulation of canonical NF-kappaB signal transduction"/>
    <property type="evidence" value="ECO:0007669"/>
    <property type="project" value="InterPro"/>
</dbReference>
<dbReference type="Proteomes" id="UP000186601">
    <property type="component" value="Unassembled WGS sequence"/>
</dbReference>
<dbReference type="OrthoDB" id="412109at2759"/>
<evidence type="ECO:0000256" key="3">
    <source>
        <dbReference type="ARBA" id="ARBA00022737"/>
    </source>
</evidence>
<feature type="compositionally biased region" description="Basic and acidic residues" evidence="6">
    <location>
        <begin position="57"/>
        <end position="66"/>
    </location>
</feature>
<keyword evidence="2" id="KW-0597">Phosphoprotein</keyword>
<organism evidence="7 8">
    <name type="scientific">Hermanssonia centrifuga</name>
    <dbReference type="NCBI Taxonomy" id="98765"/>
    <lineage>
        <taxon>Eukaryota</taxon>
        <taxon>Fungi</taxon>
        <taxon>Dikarya</taxon>
        <taxon>Basidiomycota</taxon>
        <taxon>Agaricomycotina</taxon>
        <taxon>Agaricomycetes</taxon>
        <taxon>Polyporales</taxon>
        <taxon>Meruliaceae</taxon>
        <taxon>Hermanssonia</taxon>
    </lineage>
</organism>
<dbReference type="PANTHER" id="PTHR15263:SF1">
    <property type="entry name" value="NF-KAPPA-B INHIBITOR-LIKE PROTEIN 1"/>
    <property type="match status" value="1"/>
</dbReference>
<keyword evidence="5" id="KW-0539">Nucleus</keyword>
<dbReference type="PANTHER" id="PTHR15263">
    <property type="entry name" value="I-KAPPA-B-LIKE PROTEIN IKBL"/>
    <property type="match status" value="1"/>
</dbReference>
<evidence type="ECO:0000313" key="8">
    <source>
        <dbReference type="Proteomes" id="UP000186601"/>
    </source>
</evidence>
<proteinExistence type="predicted"/>
<keyword evidence="4" id="KW-0040">ANK repeat</keyword>
<comment type="subcellular location">
    <subcellularLocation>
        <location evidence="1">Nucleus</location>
    </subcellularLocation>
</comment>
<evidence type="ECO:0000256" key="1">
    <source>
        <dbReference type="ARBA" id="ARBA00004123"/>
    </source>
</evidence>
<dbReference type="AlphaFoldDB" id="A0A2R6NNC8"/>
<dbReference type="STRING" id="98765.A0A2R6NNC8"/>
<evidence type="ECO:0000256" key="2">
    <source>
        <dbReference type="ARBA" id="ARBA00022553"/>
    </source>
</evidence>
<keyword evidence="8" id="KW-1185">Reference proteome</keyword>
<feature type="region of interest" description="Disordered" evidence="6">
    <location>
        <begin position="187"/>
        <end position="208"/>
    </location>
</feature>
<dbReference type="GO" id="GO:0005634">
    <property type="term" value="C:nucleus"/>
    <property type="evidence" value="ECO:0007669"/>
    <property type="project" value="UniProtKB-SubCell"/>
</dbReference>
<evidence type="ECO:0000256" key="4">
    <source>
        <dbReference type="ARBA" id="ARBA00023043"/>
    </source>
</evidence>
<evidence type="ECO:0000313" key="7">
    <source>
        <dbReference type="EMBL" id="PSR73911.1"/>
    </source>
</evidence>
<keyword evidence="3" id="KW-0677">Repeat</keyword>
<sequence length="324" mass="38833">MPETPRHPPAYHGRPWYYPESMKHCYSRTSSNGGARPIPYVCPSPRRSRTAASFEPSDARRDRDQEPWRHMAKTYAWVMEQKIEEMARQNEETVRWVLKQQERDIRERAKLVVRQAEGRYWDLMEEIHEVVDEEIHHHLPRQDRYWTRQSSFQEELDMALQEELRKLQSRRRETERCRAAYERRKALEEHREKERRKQKQDKMKVERDEAERAAWKSYEAKWSSLASGDEAADPLTFETVPWPLITPPRSVEDLRPARIAMFLLSPQHSEEQTRKDRIRNALRRWHPDRFGRILAKVRDEDKEKVAEGAGIVARCLNNLLERSG</sequence>
<comment type="caution">
    <text evidence="7">The sequence shown here is derived from an EMBL/GenBank/DDBJ whole genome shotgun (WGS) entry which is preliminary data.</text>
</comment>
<reference evidence="7 8" key="1">
    <citation type="submission" date="2018-02" db="EMBL/GenBank/DDBJ databases">
        <title>Genome sequence of the basidiomycete white-rot fungus Phlebia centrifuga.</title>
        <authorList>
            <person name="Granchi Z."/>
            <person name="Peng M."/>
            <person name="de Vries R.P."/>
            <person name="Hilden K."/>
            <person name="Makela M.R."/>
            <person name="Grigoriev I."/>
            <person name="Riley R."/>
        </authorList>
    </citation>
    <scope>NUCLEOTIDE SEQUENCE [LARGE SCALE GENOMIC DNA]</scope>
    <source>
        <strain evidence="7 8">FBCC195</strain>
    </source>
</reference>
<dbReference type="InterPro" id="IPR038753">
    <property type="entry name" value="NFKBIL1"/>
</dbReference>
<evidence type="ECO:0000256" key="6">
    <source>
        <dbReference type="SAM" id="MobiDB-lite"/>
    </source>
</evidence>